<reference evidence="1" key="1">
    <citation type="journal article" date="2023" name="PLoS Negl. Trop. Dis.">
        <title>A genome sequence for Biomphalaria pfeifferi, the major vector snail for the human-infecting parasite Schistosoma mansoni.</title>
        <authorList>
            <person name="Bu L."/>
            <person name="Lu L."/>
            <person name="Laidemitt M.R."/>
            <person name="Zhang S.M."/>
            <person name="Mutuku M."/>
            <person name="Mkoji G."/>
            <person name="Steinauer M."/>
            <person name="Loker E.S."/>
        </authorList>
    </citation>
    <scope>NUCLEOTIDE SEQUENCE</scope>
    <source>
        <strain evidence="1">KasaAsao</strain>
    </source>
</reference>
<comment type="caution">
    <text evidence="1">The sequence shown here is derived from an EMBL/GenBank/DDBJ whole genome shotgun (WGS) entry which is preliminary data.</text>
</comment>
<reference evidence="1" key="2">
    <citation type="submission" date="2023-04" db="EMBL/GenBank/DDBJ databases">
        <authorList>
            <person name="Bu L."/>
            <person name="Lu L."/>
            <person name="Laidemitt M.R."/>
            <person name="Zhang S.M."/>
            <person name="Mutuku M."/>
            <person name="Mkoji G."/>
            <person name="Steinauer M."/>
            <person name="Loker E.S."/>
        </authorList>
    </citation>
    <scope>NUCLEOTIDE SEQUENCE</scope>
    <source>
        <strain evidence="1">KasaAsao</strain>
        <tissue evidence="1">Whole Snail</tissue>
    </source>
</reference>
<sequence>LRVQEITAPTSQLTPRPSTCKYWTIKGHLNSKIMEPSNSKISEYGRARSRLLTFISRRKPHSSAASVAK</sequence>
<gene>
    <name evidence="1" type="ORF">Bpfe_010372</name>
</gene>
<protein>
    <submittedName>
        <fullName evidence="1">Uncharacterized protein</fullName>
    </submittedName>
</protein>
<dbReference type="AlphaFoldDB" id="A0AAD8FDA0"/>
<dbReference type="EMBL" id="JASAOG010000037">
    <property type="protein sequence ID" value="KAK0060185.1"/>
    <property type="molecule type" value="Genomic_DNA"/>
</dbReference>
<dbReference type="Proteomes" id="UP001233172">
    <property type="component" value="Unassembled WGS sequence"/>
</dbReference>
<organism evidence="1 2">
    <name type="scientific">Biomphalaria pfeifferi</name>
    <name type="common">Bloodfluke planorb</name>
    <name type="synonym">Freshwater snail</name>
    <dbReference type="NCBI Taxonomy" id="112525"/>
    <lineage>
        <taxon>Eukaryota</taxon>
        <taxon>Metazoa</taxon>
        <taxon>Spiralia</taxon>
        <taxon>Lophotrochozoa</taxon>
        <taxon>Mollusca</taxon>
        <taxon>Gastropoda</taxon>
        <taxon>Heterobranchia</taxon>
        <taxon>Euthyneura</taxon>
        <taxon>Panpulmonata</taxon>
        <taxon>Hygrophila</taxon>
        <taxon>Lymnaeoidea</taxon>
        <taxon>Planorbidae</taxon>
        <taxon>Biomphalaria</taxon>
    </lineage>
</organism>
<name>A0AAD8FDA0_BIOPF</name>
<feature type="non-terminal residue" evidence="1">
    <location>
        <position position="1"/>
    </location>
</feature>
<accession>A0AAD8FDA0</accession>
<keyword evidence="2" id="KW-1185">Reference proteome</keyword>
<proteinExistence type="predicted"/>
<evidence type="ECO:0000313" key="1">
    <source>
        <dbReference type="EMBL" id="KAK0060185.1"/>
    </source>
</evidence>
<evidence type="ECO:0000313" key="2">
    <source>
        <dbReference type="Proteomes" id="UP001233172"/>
    </source>
</evidence>